<evidence type="ECO:0000259" key="1">
    <source>
        <dbReference type="Pfam" id="PF13084"/>
    </source>
</evidence>
<proteinExistence type="predicted"/>
<dbReference type="Proteomes" id="UP000537825">
    <property type="component" value="Unassembled WGS sequence"/>
</dbReference>
<dbReference type="AlphaFoldDB" id="A0A7X4Y982"/>
<comment type="caution">
    <text evidence="2">The sequence shown here is derived from an EMBL/GenBank/DDBJ whole genome shotgun (WGS) entry which is preliminary data.</text>
</comment>
<protein>
    <submittedName>
        <fullName evidence="2">DUF3943 domain-containing protein</fullName>
    </submittedName>
</protein>
<reference evidence="2 3" key="1">
    <citation type="submission" date="2020-01" db="EMBL/GenBank/DDBJ databases">
        <title>The draft genome sequence of Corallococcus exiguus DSM 14696.</title>
        <authorList>
            <person name="Zhang X."/>
            <person name="Zhu H."/>
        </authorList>
    </citation>
    <scope>NUCLEOTIDE SEQUENCE [LARGE SCALE GENOMIC DNA]</scope>
    <source>
        <strain evidence="2 3">DSM 14696</strain>
    </source>
</reference>
<organism evidence="2 3">
    <name type="scientific">Corallococcus exiguus</name>
    <dbReference type="NCBI Taxonomy" id="83462"/>
    <lineage>
        <taxon>Bacteria</taxon>
        <taxon>Pseudomonadati</taxon>
        <taxon>Myxococcota</taxon>
        <taxon>Myxococcia</taxon>
        <taxon>Myxococcales</taxon>
        <taxon>Cystobacterineae</taxon>
        <taxon>Myxococcaceae</taxon>
        <taxon>Corallococcus</taxon>
    </lineage>
</organism>
<accession>A0A7X4Y982</accession>
<evidence type="ECO:0000313" key="3">
    <source>
        <dbReference type="Proteomes" id="UP000537825"/>
    </source>
</evidence>
<dbReference type="RefSeq" id="WP_161662814.1">
    <property type="nucleotide sequence ID" value="NZ_CBCSLE010000002.1"/>
</dbReference>
<feature type="domain" description="DUF3943" evidence="1">
    <location>
        <begin position="150"/>
        <end position="255"/>
    </location>
</feature>
<keyword evidence="3" id="KW-1185">Reference proteome</keyword>
<gene>
    <name evidence="2" type="ORF">GTZ93_14030</name>
</gene>
<dbReference type="EMBL" id="JAAAPK010000003">
    <property type="protein sequence ID" value="NBC40946.1"/>
    <property type="molecule type" value="Genomic_DNA"/>
</dbReference>
<dbReference type="Pfam" id="PF13084">
    <property type="entry name" value="DUF3943"/>
    <property type="match status" value="1"/>
</dbReference>
<dbReference type="InterPro" id="IPR025079">
    <property type="entry name" value="DUF3943"/>
</dbReference>
<name>A0A7X4Y982_9BACT</name>
<evidence type="ECO:0000313" key="2">
    <source>
        <dbReference type="EMBL" id="NBC40946.1"/>
    </source>
</evidence>
<sequence>MGPCAEVRADRMGYGGRGAWRGGLRGPWLPRGVALACALRACVAAADGSPQDMVRSVPSNVMALCAARLSPGQETRWEPCTPVAEEYAALPADAPVREDEIRDNPGPHPWLALGEVTAINLVVWTYDRYIAKKDWAYISAAVWKENFRTGFVWDQDGFSTNQFAHPYHGSLYYTAARDNGLPFAAAVPLTFLGSLQWEMFAENEPPSANDLINTTVGGVAMGEALYRLSSLVLDTEAQGRGRFVRELTAGAISPVRGINRVVRGDVSYHGPSPTEWWPDDIAGWASLGYLKLGDGKSLAWGEDQFFIQGALRYGDMYRGDFHRPFDAFDARVQFTTRETSLVTNARLQGLLVKSTLWSAERDELRLGLLQQLGYTDTLAYEVGGQSLDLGLLHEHRFLNRSRLRTALLVDGSLLTGVTSEHTDSEGNEGRDYDYGPGLGFQLQMAYLREDWELVTLEAGALHVLVVDGSGGAHRVHQAQLQVDLPVYKNLGMGSQLNFFRRHSRFDSFPTVTKDTWQLRIFLSLH</sequence>